<dbReference type="Proteomes" id="UP000069443">
    <property type="component" value="Unassembled WGS sequence"/>
</dbReference>
<gene>
    <name evidence="1" type="ORF">RMCC_5568</name>
</gene>
<evidence type="ECO:0000313" key="1">
    <source>
        <dbReference type="EMBL" id="GAS98603.1"/>
    </source>
</evidence>
<keyword evidence="2" id="KW-1185">Reference proteome</keyword>
<sequence length="53" mass="5703">MSSPIPGAYVVACRTGRDGAFPILATRTAAGDLTAIHIDFYWVDFDPGDDFPD</sequence>
<proteinExistence type="predicted"/>
<reference evidence="2" key="1">
    <citation type="journal article" date="2016" name="Genome Announc.">
        <title>Draft Genome Sequences of Five Rapidly Growing Mycobacterium Species, M. thermoresistibile, M. fortuitum subsp. acetamidolyticum, M. canariasense, M. brisbanense, and M. novocastrense.</title>
        <authorList>
            <person name="Katahira K."/>
            <person name="Ogura Y."/>
            <person name="Gotoh Y."/>
            <person name="Hayashi T."/>
        </authorList>
    </citation>
    <scope>NUCLEOTIDE SEQUENCE [LARGE SCALE GENOMIC DNA]</scope>
    <source>
        <strain evidence="2">JCM15298</strain>
    </source>
</reference>
<comment type="caution">
    <text evidence="1">The sequence shown here is derived from an EMBL/GenBank/DDBJ whole genome shotgun (WGS) entry which is preliminary data.</text>
</comment>
<reference evidence="2" key="2">
    <citation type="submission" date="2016-02" db="EMBL/GenBank/DDBJ databases">
        <title>Draft genome sequence of five rapidly growing Mycobacterium species.</title>
        <authorList>
            <person name="Katahira K."/>
            <person name="Gotou Y."/>
            <person name="Iida K."/>
            <person name="Ogura Y."/>
            <person name="Hayashi T."/>
        </authorList>
    </citation>
    <scope>NUCLEOTIDE SEQUENCE [LARGE SCALE GENOMIC DNA]</scope>
    <source>
        <strain evidence="2">JCM15298</strain>
    </source>
</reference>
<protein>
    <submittedName>
        <fullName evidence="1">Uncharacterized protein</fullName>
    </submittedName>
</protein>
<dbReference type="AlphaFoldDB" id="A0A100WIU3"/>
<evidence type="ECO:0000313" key="2">
    <source>
        <dbReference type="Proteomes" id="UP000069443"/>
    </source>
</evidence>
<dbReference type="RefSeq" id="WP_165605398.1">
    <property type="nucleotide sequence ID" value="NZ_BCSY01000086.1"/>
</dbReference>
<organism evidence="1 2">
    <name type="scientific">Mycolicibacterium canariasense</name>
    <name type="common">Mycobacterium canariasense</name>
    <dbReference type="NCBI Taxonomy" id="228230"/>
    <lineage>
        <taxon>Bacteria</taxon>
        <taxon>Bacillati</taxon>
        <taxon>Actinomycetota</taxon>
        <taxon>Actinomycetes</taxon>
        <taxon>Mycobacteriales</taxon>
        <taxon>Mycobacteriaceae</taxon>
        <taxon>Mycolicibacterium</taxon>
    </lineage>
</organism>
<dbReference type="EMBL" id="BCSY01000086">
    <property type="protein sequence ID" value="GAS98603.1"/>
    <property type="molecule type" value="Genomic_DNA"/>
</dbReference>
<accession>A0A100WIU3</accession>
<name>A0A100WIU3_MYCCR</name>